<gene>
    <name evidence="2" type="ORF">MERR_LOCUS14310</name>
</gene>
<protein>
    <submittedName>
        <fullName evidence="2">Uncharacterized protein</fullName>
    </submittedName>
</protein>
<dbReference type="AlphaFoldDB" id="A0A6D2IJ45"/>
<evidence type="ECO:0000313" key="2">
    <source>
        <dbReference type="EMBL" id="CAA7027075.1"/>
    </source>
</evidence>
<evidence type="ECO:0000313" key="3">
    <source>
        <dbReference type="Proteomes" id="UP000467841"/>
    </source>
</evidence>
<accession>A0A6D2IJ45</accession>
<sequence length="122" mass="14005">MLSIRPLCNGFLFLLRSLIFITIARLRIGFRPPTPRRTINPRRRIPSPQLRSPIPSIFAALKALSLSRCVVCQKEEQQNGSEVFQRNYNNTLLAYLGFHFMSVNPLTGCLLQSRFIRDSDIV</sequence>
<keyword evidence="1" id="KW-0472">Membrane</keyword>
<proteinExistence type="predicted"/>
<keyword evidence="3" id="KW-1185">Reference proteome</keyword>
<keyword evidence="1" id="KW-1133">Transmembrane helix</keyword>
<keyword evidence="1" id="KW-0812">Transmembrane</keyword>
<reference evidence="2" key="1">
    <citation type="submission" date="2020-01" db="EMBL/GenBank/DDBJ databases">
        <authorList>
            <person name="Mishra B."/>
        </authorList>
    </citation>
    <scope>NUCLEOTIDE SEQUENCE [LARGE SCALE GENOMIC DNA]</scope>
</reference>
<comment type="caution">
    <text evidence="2">The sequence shown here is derived from an EMBL/GenBank/DDBJ whole genome shotgun (WGS) entry which is preliminary data.</text>
</comment>
<name>A0A6D2IJ45_9BRAS</name>
<feature type="transmembrane region" description="Helical" evidence="1">
    <location>
        <begin position="7"/>
        <end position="28"/>
    </location>
</feature>
<dbReference type="Proteomes" id="UP000467841">
    <property type="component" value="Unassembled WGS sequence"/>
</dbReference>
<evidence type="ECO:0000256" key="1">
    <source>
        <dbReference type="SAM" id="Phobius"/>
    </source>
</evidence>
<dbReference type="EMBL" id="CACVBM020001052">
    <property type="protein sequence ID" value="CAA7027075.1"/>
    <property type="molecule type" value="Genomic_DNA"/>
</dbReference>
<organism evidence="2 3">
    <name type="scientific">Microthlaspi erraticum</name>
    <dbReference type="NCBI Taxonomy" id="1685480"/>
    <lineage>
        <taxon>Eukaryota</taxon>
        <taxon>Viridiplantae</taxon>
        <taxon>Streptophyta</taxon>
        <taxon>Embryophyta</taxon>
        <taxon>Tracheophyta</taxon>
        <taxon>Spermatophyta</taxon>
        <taxon>Magnoliopsida</taxon>
        <taxon>eudicotyledons</taxon>
        <taxon>Gunneridae</taxon>
        <taxon>Pentapetalae</taxon>
        <taxon>rosids</taxon>
        <taxon>malvids</taxon>
        <taxon>Brassicales</taxon>
        <taxon>Brassicaceae</taxon>
        <taxon>Coluteocarpeae</taxon>
        <taxon>Microthlaspi</taxon>
    </lineage>
</organism>